<dbReference type="GO" id="GO:0030295">
    <property type="term" value="F:protein kinase activator activity"/>
    <property type="evidence" value="ECO:0007669"/>
    <property type="project" value="TreeGrafter"/>
</dbReference>
<dbReference type="EMBL" id="VMRY01000009">
    <property type="protein sequence ID" value="TVT58613.1"/>
    <property type="molecule type" value="Genomic_DNA"/>
</dbReference>
<dbReference type="InterPro" id="IPR051541">
    <property type="entry name" value="PTS_SugarTrans_NitroReg"/>
</dbReference>
<dbReference type="InterPro" id="IPR016152">
    <property type="entry name" value="PTrfase/Anion_transptr"/>
</dbReference>
<dbReference type="CDD" id="cd00211">
    <property type="entry name" value="PTS_IIA_fru"/>
    <property type="match status" value="1"/>
</dbReference>
<sequence length="158" mass="17027">MFPANFISVERISVANQAASKKRILEEVAGLLATASEELNQGGVFDKLLERERLGSTGLGHGIALPHARVAGITEARGAFIQLQSGADFDAIDQQPVDLVFGLLVPEEATEVHLQLLAKLATLFNDSSFCNRLRKAKSSDALLHEFILMEPMPKSASA</sequence>
<gene>
    <name evidence="2" type="ORF">FHK82_04400</name>
</gene>
<organism evidence="2 3">
    <name type="scientific">Sedimenticola thiotaurini</name>
    <dbReference type="NCBI Taxonomy" id="1543721"/>
    <lineage>
        <taxon>Bacteria</taxon>
        <taxon>Pseudomonadati</taxon>
        <taxon>Pseudomonadota</taxon>
        <taxon>Gammaproteobacteria</taxon>
        <taxon>Chromatiales</taxon>
        <taxon>Sedimenticolaceae</taxon>
        <taxon>Sedimenticola</taxon>
    </lineage>
</organism>
<reference evidence="2 3" key="1">
    <citation type="submission" date="2019-07" db="EMBL/GenBank/DDBJ databases">
        <title>The pathways for chlorine oxyanion respiration interact through the shared metabolite chlorate.</title>
        <authorList>
            <person name="Barnum T.P."/>
            <person name="Cheng Y."/>
            <person name="Hill K.A."/>
            <person name="Lucas L.N."/>
            <person name="Carlson H.K."/>
            <person name="Coates J.D."/>
        </authorList>
    </citation>
    <scope>NUCLEOTIDE SEQUENCE [LARGE SCALE GENOMIC DNA]</scope>
    <source>
        <strain evidence="2">BK-3</strain>
    </source>
</reference>
<dbReference type="PANTHER" id="PTHR47738">
    <property type="entry name" value="PTS SYSTEM FRUCTOSE-LIKE EIIA COMPONENT-RELATED"/>
    <property type="match status" value="1"/>
</dbReference>
<name>A0A558DCC1_9GAMM</name>
<dbReference type="PANTHER" id="PTHR47738:SF1">
    <property type="entry name" value="NITROGEN REGULATORY PROTEIN"/>
    <property type="match status" value="1"/>
</dbReference>
<dbReference type="PROSITE" id="PS00372">
    <property type="entry name" value="PTS_EIIA_TYPE_2_HIS"/>
    <property type="match status" value="1"/>
</dbReference>
<keyword evidence="2" id="KW-0813">Transport</keyword>
<protein>
    <submittedName>
        <fullName evidence="2">PTS sugar transporter subunit IIA</fullName>
    </submittedName>
</protein>
<dbReference type="Pfam" id="PF00359">
    <property type="entry name" value="PTS_EIIA_2"/>
    <property type="match status" value="1"/>
</dbReference>
<dbReference type="Proteomes" id="UP000317355">
    <property type="component" value="Unassembled WGS sequence"/>
</dbReference>
<accession>A0A558DCC1</accession>
<feature type="domain" description="PTS EIIA type-2" evidence="1">
    <location>
        <begin position="5"/>
        <end position="150"/>
    </location>
</feature>
<comment type="caution">
    <text evidence="2">The sequence shown here is derived from an EMBL/GenBank/DDBJ whole genome shotgun (WGS) entry which is preliminary data.</text>
</comment>
<dbReference type="InterPro" id="IPR002178">
    <property type="entry name" value="PTS_EIIA_type-2_dom"/>
</dbReference>
<evidence type="ECO:0000259" key="1">
    <source>
        <dbReference type="PROSITE" id="PS51094"/>
    </source>
</evidence>
<evidence type="ECO:0000313" key="2">
    <source>
        <dbReference type="EMBL" id="TVT58613.1"/>
    </source>
</evidence>
<dbReference type="STRING" id="1543721.AAY24_09880"/>
<evidence type="ECO:0000313" key="3">
    <source>
        <dbReference type="Proteomes" id="UP000317355"/>
    </source>
</evidence>
<keyword evidence="2" id="KW-0762">Sugar transport</keyword>
<dbReference type="PROSITE" id="PS51094">
    <property type="entry name" value="PTS_EIIA_TYPE_2"/>
    <property type="match status" value="1"/>
</dbReference>
<dbReference type="Gene3D" id="3.40.930.10">
    <property type="entry name" value="Mannitol-specific EII, Chain A"/>
    <property type="match status" value="1"/>
</dbReference>
<dbReference type="SUPFAM" id="SSF55804">
    <property type="entry name" value="Phoshotransferase/anion transport protein"/>
    <property type="match status" value="1"/>
</dbReference>
<proteinExistence type="predicted"/>
<dbReference type="AlphaFoldDB" id="A0A558DCC1"/>